<comment type="caution">
    <text evidence="2">The sequence shown here is derived from an EMBL/GenBank/DDBJ whole genome shotgun (WGS) entry which is preliminary data.</text>
</comment>
<sequence>MFTFHHIDVRHKDRTVDVYPALCLTVLLSNPPLVHWLQQPNCVWWLTSGECELSWAQSPLTPMDLSPARAPVAQQGESPPPISLPPQDEPGHTGSIPETPQRRSRGDVTKAPSRGAHYSATPKTGVLFIHLHPAVQAVRPHRHTKRPLQAPGCQTQRPTQEE</sequence>
<name>A0A9Q1EHE3_SYNKA</name>
<evidence type="ECO:0000313" key="3">
    <source>
        <dbReference type="Proteomes" id="UP001152622"/>
    </source>
</evidence>
<feature type="region of interest" description="Disordered" evidence="1">
    <location>
        <begin position="62"/>
        <end position="120"/>
    </location>
</feature>
<organism evidence="2 3">
    <name type="scientific">Synaphobranchus kaupii</name>
    <name type="common">Kaup's arrowtooth eel</name>
    <dbReference type="NCBI Taxonomy" id="118154"/>
    <lineage>
        <taxon>Eukaryota</taxon>
        <taxon>Metazoa</taxon>
        <taxon>Chordata</taxon>
        <taxon>Craniata</taxon>
        <taxon>Vertebrata</taxon>
        <taxon>Euteleostomi</taxon>
        <taxon>Actinopterygii</taxon>
        <taxon>Neopterygii</taxon>
        <taxon>Teleostei</taxon>
        <taxon>Anguilliformes</taxon>
        <taxon>Synaphobranchidae</taxon>
        <taxon>Synaphobranchus</taxon>
    </lineage>
</organism>
<protein>
    <submittedName>
        <fullName evidence="2">Uncharacterized protein</fullName>
    </submittedName>
</protein>
<accession>A0A9Q1EHE3</accession>
<feature type="region of interest" description="Disordered" evidence="1">
    <location>
        <begin position="138"/>
        <end position="162"/>
    </location>
</feature>
<gene>
    <name evidence="2" type="ORF">SKAU_G00356260</name>
</gene>
<dbReference type="EMBL" id="JAINUF010000017">
    <property type="protein sequence ID" value="KAJ8338840.1"/>
    <property type="molecule type" value="Genomic_DNA"/>
</dbReference>
<feature type="compositionally biased region" description="Polar residues" evidence="1">
    <location>
        <begin position="152"/>
        <end position="162"/>
    </location>
</feature>
<feature type="compositionally biased region" description="Pro residues" evidence="1">
    <location>
        <begin position="78"/>
        <end position="88"/>
    </location>
</feature>
<keyword evidence="3" id="KW-1185">Reference proteome</keyword>
<evidence type="ECO:0000256" key="1">
    <source>
        <dbReference type="SAM" id="MobiDB-lite"/>
    </source>
</evidence>
<reference evidence="2" key="1">
    <citation type="journal article" date="2023" name="Science">
        <title>Genome structures resolve the early diversification of teleost fishes.</title>
        <authorList>
            <person name="Parey E."/>
            <person name="Louis A."/>
            <person name="Montfort J."/>
            <person name="Bouchez O."/>
            <person name="Roques C."/>
            <person name="Iampietro C."/>
            <person name="Lluch J."/>
            <person name="Castinel A."/>
            <person name="Donnadieu C."/>
            <person name="Desvignes T."/>
            <person name="Floi Bucao C."/>
            <person name="Jouanno E."/>
            <person name="Wen M."/>
            <person name="Mejri S."/>
            <person name="Dirks R."/>
            <person name="Jansen H."/>
            <person name="Henkel C."/>
            <person name="Chen W.J."/>
            <person name="Zahm M."/>
            <person name="Cabau C."/>
            <person name="Klopp C."/>
            <person name="Thompson A.W."/>
            <person name="Robinson-Rechavi M."/>
            <person name="Braasch I."/>
            <person name="Lecointre G."/>
            <person name="Bobe J."/>
            <person name="Postlethwait J.H."/>
            <person name="Berthelot C."/>
            <person name="Roest Crollius H."/>
            <person name="Guiguen Y."/>
        </authorList>
    </citation>
    <scope>NUCLEOTIDE SEQUENCE</scope>
    <source>
        <strain evidence="2">WJC10195</strain>
    </source>
</reference>
<evidence type="ECO:0000313" key="2">
    <source>
        <dbReference type="EMBL" id="KAJ8338840.1"/>
    </source>
</evidence>
<dbReference type="AlphaFoldDB" id="A0A9Q1EHE3"/>
<proteinExistence type="predicted"/>
<dbReference type="Proteomes" id="UP001152622">
    <property type="component" value="Chromosome 17"/>
</dbReference>